<evidence type="ECO:0000259" key="13">
    <source>
        <dbReference type="Pfam" id="PF00852"/>
    </source>
</evidence>
<accession>A0A9P0CUH3</accession>
<keyword evidence="6 12" id="KW-0812">Transmembrane</keyword>
<dbReference type="PANTHER" id="PTHR48438">
    <property type="entry name" value="ALPHA-(1,3)-FUCOSYLTRANSFERASE C-RELATED"/>
    <property type="match status" value="1"/>
</dbReference>
<evidence type="ECO:0000256" key="10">
    <source>
        <dbReference type="ARBA" id="ARBA00023136"/>
    </source>
</evidence>
<evidence type="ECO:0000256" key="9">
    <source>
        <dbReference type="ARBA" id="ARBA00023034"/>
    </source>
</evidence>
<dbReference type="InterPro" id="IPR031481">
    <property type="entry name" value="Glyco_tran_10_N"/>
</dbReference>
<evidence type="ECO:0000256" key="8">
    <source>
        <dbReference type="ARBA" id="ARBA00022989"/>
    </source>
</evidence>
<keyword evidence="5 12" id="KW-0808">Transferase</keyword>
<dbReference type="FunFam" id="3.40.50.11660:FF:000004">
    <property type="entry name" value="Glycoprotein 3-alpha-L-fucosyltransferase A"/>
    <property type="match status" value="1"/>
</dbReference>
<dbReference type="Proteomes" id="UP001153636">
    <property type="component" value="Chromosome 3"/>
</dbReference>
<dbReference type="InterPro" id="IPR055270">
    <property type="entry name" value="Glyco_tran_10_C"/>
</dbReference>
<comment type="similarity">
    <text evidence="3 12">Belongs to the glycosyltransferase 10 family.</text>
</comment>
<protein>
    <recommendedName>
        <fullName evidence="12">Fucosyltransferase</fullName>
        <ecNumber evidence="12">2.4.1.-</ecNumber>
    </recommendedName>
</protein>
<dbReference type="GO" id="GO:0032580">
    <property type="term" value="C:Golgi cisterna membrane"/>
    <property type="evidence" value="ECO:0007669"/>
    <property type="project" value="UniProtKB-SubCell"/>
</dbReference>
<comment type="pathway">
    <text evidence="2">Protein modification; protein glycosylation.</text>
</comment>
<dbReference type="GO" id="GO:0008417">
    <property type="term" value="F:fucosyltransferase activity"/>
    <property type="evidence" value="ECO:0007669"/>
    <property type="project" value="InterPro"/>
</dbReference>
<dbReference type="InterPro" id="IPR001503">
    <property type="entry name" value="Glyco_trans_10"/>
</dbReference>
<gene>
    <name evidence="15" type="ORF">PSYICH_LOCUS8566</name>
</gene>
<keyword evidence="9 12" id="KW-0333">Golgi apparatus</keyword>
<evidence type="ECO:0000313" key="15">
    <source>
        <dbReference type="EMBL" id="CAH1108451.1"/>
    </source>
</evidence>
<dbReference type="InterPro" id="IPR038577">
    <property type="entry name" value="GT10-like_C_sf"/>
</dbReference>
<dbReference type="AlphaFoldDB" id="A0A9P0CUH3"/>
<organism evidence="15 16">
    <name type="scientific">Psylliodes chrysocephalus</name>
    <dbReference type="NCBI Taxonomy" id="3402493"/>
    <lineage>
        <taxon>Eukaryota</taxon>
        <taxon>Metazoa</taxon>
        <taxon>Ecdysozoa</taxon>
        <taxon>Arthropoda</taxon>
        <taxon>Hexapoda</taxon>
        <taxon>Insecta</taxon>
        <taxon>Pterygota</taxon>
        <taxon>Neoptera</taxon>
        <taxon>Endopterygota</taxon>
        <taxon>Coleoptera</taxon>
        <taxon>Polyphaga</taxon>
        <taxon>Cucujiformia</taxon>
        <taxon>Chrysomeloidea</taxon>
        <taxon>Chrysomelidae</taxon>
        <taxon>Galerucinae</taxon>
        <taxon>Alticini</taxon>
        <taxon>Psylliodes</taxon>
    </lineage>
</organism>
<evidence type="ECO:0000259" key="14">
    <source>
        <dbReference type="Pfam" id="PF17039"/>
    </source>
</evidence>
<feature type="domain" description="Fucosyltransferase C-terminal" evidence="13">
    <location>
        <begin position="244"/>
        <end position="422"/>
    </location>
</feature>
<dbReference type="Pfam" id="PF17039">
    <property type="entry name" value="Glyco_tran_10_N"/>
    <property type="match status" value="1"/>
</dbReference>
<reference evidence="15" key="1">
    <citation type="submission" date="2022-01" db="EMBL/GenBank/DDBJ databases">
        <authorList>
            <person name="King R."/>
        </authorList>
    </citation>
    <scope>NUCLEOTIDE SEQUENCE</scope>
</reference>
<keyword evidence="8 12" id="KW-1133">Transmembrane helix</keyword>
<evidence type="ECO:0000256" key="6">
    <source>
        <dbReference type="ARBA" id="ARBA00022692"/>
    </source>
</evidence>
<feature type="domain" description="Fucosyltransferase N-terminal" evidence="14">
    <location>
        <begin position="100"/>
        <end position="227"/>
    </location>
</feature>
<evidence type="ECO:0000256" key="3">
    <source>
        <dbReference type="ARBA" id="ARBA00008919"/>
    </source>
</evidence>
<proteinExistence type="inferred from homology"/>
<keyword evidence="16" id="KW-1185">Reference proteome</keyword>
<dbReference type="SUPFAM" id="SSF53756">
    <property type="entry name" value="UDP-Glycosyltransferase/glycogen phosphorylase"/>
    <property type="match status" value="1"/>
</dbReference>
<name>A0A9P0CUH3_9CUCU</name>
<comment type="subcellular location">
    <subcellularLocation>
        <location evidence="1 12">Golgi apparatus</location>
        <location evidence="1 12">Golgi stack membrane</location>
        <topology evidence="1 12">Single-pass type II membrane protein</topology>
    </subcellularLocation>
</comment>
<keyword evidence="7" id="KW-0735">Signal-anchor</keyword>
<evidence type="ECO:0000256" key="12">
    <source>
        <dbReference type="RuleBase" id="RU003832"/>
    </source>
</evidence>
<dbReference type="PANTHER" id="PTHR48438:SF1">
    <property type="entry name" value="ALPHA-(1,3)-FUCOSYLTRANSFERASE C-RELATED"/>
    <property type="match status" value="1"/>
</dbReference>
<evidence type="ECO:0000256" key="4">
    <source>
        <dbReference type="ARBA" id="ARBA00022676"/>
    </source>
</evidence>
<sequence length="438" mass="51469">MSILGNPENTIMKGQFSCRLLKSCLVVTIVTTAMLIFLEMIAVHNVSLMDYTIIPIKSENNYQNTSVIEWRELWKNKKNISKLGRILFLGEEPAVVKRKKKYQILVWKYGPKLEKRLIKQYTNKRIDPFQECSVSNCDITYKDAAIKTADIVIIHLHRTRSLAELPPKRGRKDQIWTFLTDESPYHTFMGNSKLSSNGKKITIADFNGIFNWSMSYRIDSDIPVPYGRTVVKKNRIHFQENPKRRDVLIAVMVSNCKTRNNRFDYIKELQKYIQADIYGNCGTLKCPGHFSKDCPLLDNYLFYLSFENSNCDGYITEKLWWNAFHKHSIPIVMGGSNKNYKQLLPPNSYINVEDFAGPASLAQFILRLNETNEFQNYYKWKTDFEVLNEHGYFQSKAYHYCRICEAMNYNDKNEKVYYNLQDMWDYHKMCHPAWNIPN</sequence>
<evidence type="ECO:0000256" key="7">
    <source>
        <dbReference type="ARBA" id="ARBA00022968"/>
    </source>
</evidence>
<dbReference type="Gene3D" id="3.40.50.11660">
    <property type="entry name" value="Glycosyl transferase family 10, C-terminal domain"/>
    <property type="match status" value="1"/>
</dbReference>
<dbReference type="Pfam" id="PF00852">
    <property type="entry name" value="Glyco_transf_10"/>
    <property type="match status" value="1"/>
</dbReference>
<dbReference type="EC" id="2.4.1.-" evidence="12"/>
<evidence type="ECO:0000313" key="16">
    <source>
        <dbReference type="Proteomes" id="UP001153636"/>
    </source>
</evidence>
<dbReference type="OrthoDB" id="427096at2759"/>
<evidence type="ECO:0000256" key="5">
    <source>
        <dbReference type="ARBA" id="ARBA00022679"/>
    </source>
</evidence>
<keyword evidence="11" id="KW-0325">Glycoprotein</keyword>
<keyword evidence="4 12" id="KW-0328">Glycosyltransferase</keyword>
<evidence type="ECO:0000256" key="2">
    <source>
        <dbReference type="ARBA" id="ARBA00004922"/>
    </source>
</evidence>
<evidence type="ECO:0000256" key="11">
    <source>
        <dbReference type="ARBA" id="ARBA00023180"/>
    </source>
</evidence>
<dbReference type="EMBL" id="OV651815">
    <property type="protein sequence ID" value="CAH1108451.1"/>
    <property type="molecule type" value="Genomic_DNA"/>
</dbReference>
<keyword evidence="10 12" id="KW-0472">Membrane</keyword>
<evidence type="ECO:0000256" key="1">
    <source>
        <dbReference type="ARBA" id="ARBA00004447"/>
    </source>
</evidence>
<feature type="transmembrane region" description="Helical" evidence="12">
    <location>
        <begin position="20"/>
        <end position="43"/>
    </location>
</feature>